<evidence type="ECO:0000256" key="14">
    <source>
        <dbReference type="ARBA" id="ARBA00022884"/>
    </source>
</evidence>
<dbReference type="GO" id="GO:0006364">
    <property type="term" value="P:rRNA processing"/>
    <property type="evidence" value="ECO:0007669"/>
    <property type="project" value="UniProtKB-UniRule"/>
</dbReference>
<dbReference type="Pfam" id="PF14622">
    <property type="entry name" value="Ribonucleas_3_3"/>
    <property type="match status" value="1"/>
</dbReference>
<dbReference type="Gene3D" id="1.10.1520.10">
    <property type="entry name" value="Ribonuclease III domain"/>
    <property type="match status" value="1"/>
</dbReference>
<sequence length="231" mass="26221">MNQSNQEDFQKKIKIRFHDKKLLTTALTHSSYANERKLSRGKDNERLEFLGDAVLELIMSDYLFHTYKDEPEGKLTKMRASLVCEPTLAFCAKDLSLGDYLLLSKGEDLTGGRERDSILSDAFEAVIGAVYLDQGFEEARKFVETYLLQDVDEKVLFYDAKTSLQELVQSFSKQPLTYELIKEDGPDHQKTFTVEARLGEKVIGTGTGRSKKSAEQTAAYEAMKHKDGILR</sequence>
<gene>
    <name evidence="15 16" type="primary">rnc</name>
    <name evidence="16" type="ORF">ACLFYP115_00896</name>
</gene>
<evidence type="ECO:0000256" key="1">
    <source>
        <dbReference type="ARBA" id="ARBA00000109"/>
    </source>
</evidence>
<comment type="catalytic activity">
    <reaction evidence="1 15">
        <text>Endonucleolytic cleavage to 5'-phosphomonoester.</text>
        <dbReference type="EC" id="3.1.26.3"/>
    </reaction>
</comment>
<dbReference type="GO" id="GO:0019843">
    <property type="term" value="F:rRNA binding"/>
    <property type="evidence" value="ECO:0007669"/>
    <property type="project" value="UniProtKB-KW"/>
</dbReference>
<dbReference type="GO" id="GO:0004525">
    <property type="term" value="F:ribonuclease III activity"/>
    <property type="evidence" value="ECO:0007669"/>
    <property type="project" value="UniProtKB-UniRule"/>
</dbReference>
<dbReference type="AlphaFoldDB" id="A0A6N2SCH7"/>
<evidence type="ECO:0000256" key="15">
    <source>
        <dbReference type="HAMAP-Rule" id="MF_00104"/>
    </source>
</evidence>
<dbReference type="PROSITE" id="PS50137">
    <property type="entry name" value="DS_RBD"/>
    <property type="match status" value="1"/>
</dbReference>
<reference evidence="16" key="1">
    <citation type="submission" date="2019-11" db="EMBL/GenBank/DDBJ databases">
        <authorList>
            <person name="Feng L."/>
        </authorList>
    </citation>
    <scope>NUCLEOTIDE SEQUENCE</scope>
    <source>
        <strain evidence="16">AcaccaeLFYP115</strain>
    </source>
</reference>
<dbReference type="EMBL" id="CACRSQ010000003">
    <property type="protein sequence ID" value="VYS91032.1"/>
    <property type="molecule type" value="Genomic_DNA"/>
</dbReference>
<evidence type="ECO:0000313" key="16">
    <source>
        <dbReference type="EMBL" id="VYS91032.1"/>
    </source>
</evidence>
<evidence type="ECO:0000256" key="8">
    <source>
        <dbReference type="ARBA" id="ARBA00022694"/>
    </source>
</evidence>
<evidence type="ECO:0000256" key="3">
    <source>
        <dbReference type="ARBA" id="ARBA00010183"/>
    </source>
</evidence>
<dbReference type="GO" id="GO:0006397">
    <property type="term" value="P:mRNA processing"/>
    <property type="evidence" value="ECO:0007669"/>
    <property type="project" value="UniProtKB-UniRule"/>
</dbReference>
<protein>
    <recommendedName>
        <fullName evidence="15">Ribonuclease 3</fullName>
        <ecNumber evidence="15">3.1.26.3</ecNumber>
    </recommendedName>
    <alternativeName>
        <fullName evidence="15">Ribonuclease III</fullName>
        <shortName evidence="15">RNase III</shortName>
    </alternativeName>
</protein>
<dbReference type="InterPro" id="IPR011907">
    <property type="entry name" value="RNase_III"/>
</dbReference>
<dbReference type="RefSeq" id="WP_006565849.1">
    <property type="nucleotide sequence ID" value="NZ_BAABRZ010000001.1"/>
</dbReference>
<dbReference type="PANTHER" id="PTHR11207:SF0">
    <property type="entry name" value="RIBONUCLEASE 3"/>
    <property type="match status" value="1"/>
</dbReference>
<keyword evidence="10 15" id="KW-0479">Metal-binding</keyword>
<keyword evidence="11 15" id="KW-0255">Endonuclease</keyword>
<dbReference type="PROSITE" id="PS50142">
    <property type="entry name" value="RNASE_3_2"/>
    <property type="match status" value="1"/>
</dbReference>
<dbReference type="EC" id="3.1.26.3" evidence="15"/>
<comment type="subcellular location">
    <subcellularLocation>
        <location evidence="2 15">Cytoplasm</location>
    </subcellularLocation>
</comment>
<dbReference type="GO" id="GO:0003725">
    <property type="term" value="F:double-stranded RNA binding"/>
    <property type="evidence" value="ECO:0007669"/>
    <property type="project" value="TreeGrafter"/>
</dbReference>
<dbReference type="SMART" id="SM00358">
    <property type="entry name" value="DSRM"/>
    <property type="match status" value="1"/>
</dbReference>
<dbReference type="CDD" id="cd00593">
    <property type="entry name" value="RIBOc"/>
    <property type="match status" value="1"/>
</dbReference>
<keyword evidence="14 15" id="KW-0694">RNA-binding</keyword>
<dbReference type="CDD" id="cd10845">
    <property type="entry name" value="DSRM_RNAse_III_family"/>
    <property type="match status" value="1"/>
</dbReference>
<dbReference type="HAMAP" id="MF_00104">
    <property type="entry name" value="RNase_III"/>
    <property type="match status" value="1"/>
</dbReference>
<evidence type="ECO:0000256" key="9">
    <source>
        <dbReference type="ARBA" id="ARBA00022722"/>
    </source>
</evidence>
<keyword evidence="12 15" id="KW-0378">Hydrolase</keyword>
<dbReference type="NCBIfam" id="TIGR02191">
    <property type="entry name" value="RNaseIII"/>
    <property type="match status" value="1"/>
</dbReference>
<keyword evidence="13 15" id="KW-0460">Magnesium</keyword>
<dbReference type="InterPro" id="IPR036389">
    <property type="entry name" value="RNase_III_sf"/>
</dbReference>
<dbReference type="FunFam" id="1.10.1520.10:FF:000001">
    <property type="entry name" value="Ribonuclease 3"/>
    <property type="match status" value="1"/>
</dbReference>
<evidence type="ECO:0000256" key="4">
    <source>
        <dbReference type="ARBA" id="ARBA00011738"/>
    </source>
</evidence>
<dbReference type="Gene3D" id="3.30.160.20">
    <property type="match status" value="1"/>
</dbReference>
<dbReference type="GO" id="GO:0042802">
    <property type="term" value="F:identical protein binding"/>
    <property type="evidence" value="ECO:0007669"/>
    <property type="project" value="UniProtKB-ARBA"/>
</dbReference>
<dbReference type="PROSITE" id="PS00517">
    <property type="entry name" value="RNASE_3_1"/>
    <property type="match status" value="1"/>
</dbReference>
<dbReference type="Pfam" id="PF00035">
    <property type="entry name" value="dsrm"/>
    <property type="match status" value="1"/>
</dbReference>
<dbReference type="SUPFAM" id="SSF69065">
    <property type="entry name" value="RNase III domain-like"/>
    <property type="match status" value="1"/>
</dbReference>
<proteinExistence type="inferred from homology"/>
<dbReference type="InterPro" id="IPR014720">
    <property type="entry name" value="dsRBD_dom"/>
</dbReference>
<feature type="binding site" evidence="15">
    <location>
        <position position="124"/>
    </location>
    <ligand>
        <name>Mg(2+)</name>
        <dbReference type="ChEBI" id="CHEBI:18420"/>
    </ligand>
</feature>
<evidence type="ECO:0000256" key="12">
    <source>
        <dbReference type="ARBA" id="ARBA00022801"/>
    </source>
</evidence>
<dbReference type="SMART" id="SM00535">
    <property type="entry name" value="RIBOc"/>
    <property type="match status" value="1"/>
</dbReference>
<dbReference type="GO" id="GO:0046872">
    <property type="term" value="F:metal ion binding"/>
    <property type="evidence" value="ECO:0007669"/>
    <property type="project" value="UniProtKB-KW"/>
</dbReference>
<evidence type="ECO:0000256" key="7">
    <source>
        <dbReference type="ARBA" id="ARBA00022664"/>
    </source>
</evidence>
<evidence type="ECO:0000256" key="2">
    <source>
        <dbReference type="ARBA" id="ARBA00004496"/>
    </source>
</evidence>
<evidence type="ECO:0000256" key="5">
    <source>
        <dbReference type="ARBA" id="ARBA00022490"/>
    </source>
</evidence>
<comment type="subunit">
    <text evidence="4 15">Homodimer.</text>
</comment>
<name>A0A6N2SCH7_9FIRM</name>
<dbReference type="SUPFAM" id="SSF54768">
    <property type="entry name" value="dsRNA-binding domain-like"/>
    <property type="match status" value="1"/>
</dbReference>
<comment type="similarity">
    <text evidence="3">Belongs to the ribonuclease III family.</text>
</comment>
<dbReference type="GeneID" id="69468036"/>
<organism evidence="16">
    <name type="scientific">Anaerostipes caccae</name>
    <dbReference type="NCBI Taxonomy" id="105841"/>
    <lineage>
        <taxon>Bacteria</taxon>
        <taxon>Bacillati</taxon>
        <taxon>Bacillota</taxon>
        <taxon>Clostridia</taxon>
        <taxon>Lachnospirales</taxon>
        <taxon>Lachnospiraceae</taxon>
        <taxon>Anaerostipes</taxon>
    </lineage>
</organism>
<keyword evidence="15" id="KW-0699">rRNA-binding</keyword>
<comment type="cofactor">
    <cofactor evidence="15">
        <name>Mg(2+)</name>
        <dbReference type="ChEBI" id="CHEBI:18420"/>
    </cofactor>
</comment>
<dbReference type="GO" id="GO:0005737">
    <property type="term" value="C:cytoplasm"/>
    <property type="evidence" value="ECO:0007669"/>
    <property type="project" value="UniProtKB-SubCell"/>
</dbReference>
<evidence type="ECO:0000256" key="6">
    <source>
        <dbReference type="ARBA" id="ARBA00022552"/>
    </source>
</evidence>
<keyword evidence="6 15" id="KW-0698">rRNA processing</keyword>
<dbReference type="PANTHER" id="PTHR11207">
    <property type="entry name" value="RIBONUCLEASE III"/>
    <property type="match status" value="1"/>
</dbReference>
<feature type="binding site" evidence="15">
    <location>
        <position position="48"/>
    </location>
    <ligand>
        <name>Mg(2+)</name>
        <dbReference type="ChEBI" id="CHEBI:18420"/>
    </ligand>
</feature>
<feature type="active site" evidence="15">
    <location>
        <position position="52"/>
    </location>
</feature>
<dbReference type="InterPro" id="IPR000999">
    <property type="entry name" value="RNase_III_dom"/>
</dbReference>
<keyword evidence="8 15" id="KW-0819">tRNA processing</keyword>
<dbReference type="GO" id="GO:0008033">
    <property type="term" value="P:tRNA processing"/>
    <property type="evidence" value="ECO:0007669"/>
    <property type="project" value="UniProtKB-KW"/>
</dbReference>
<evidence type="ECO:0000256" key="10">
    <source>
        <dbReference type="ARBA" id="ARBA00022723"/>
    </source>
</evidence>
<comment type="function">
    <text evidence="15">Digests double-stranded RNA. Involved in the processing of primary rRNA transcript to yield the immediate precursors to the large and small rRNAs (23S and 16S). Processes some mRNAs, and tRNAs when they are encoded in the rRNA operon. Processes pre-crRNA and tracrRNA of type II CRISPR loci if present in the organism.</text>
</comment>
<feature type="active site" evidence="15">
    <location>
        <position position="124"/>
    </location>
</feature>
<keyword evidence="7 15" id="KW-0507">mRNA processing</keyword>
<accession>A0A6N2SCH7</accession>
<keyword evidence="9 15" id="KW-0540">Nuclease</keyword>
<evidence type="ECO:0000256" key="11">
    <source>
        <dbReference type="ARBA" id="ARBA00022759"/>
    </source>
</evidence>
<evidence type="ECO:0000256" key="13">
    <source>
        <dbReference type="ARBA" id="ARBA00022842"/>
    </source>
</evidence>
<keyword evidence="5 15" id="KW-0963">Cytoplasm</keyword>
<dbReference type="FunFam" id="3.30.160.20:FF:000003">
    <property type="entry name" value="Ribonuclease 3"/>
    <property type="match status" value="1"/>
</dbReference>
<dbReference type="GO" id="GO:0010468">
    <property type="term" value="P:regulation of gene expression"/>
    <property type="evidence" value="ECO:0007669"/>
    <property type="project" value="TreeGrafter"/>
</dbReference>
<feature type="binding site" evidence="15">
    <location>
        <position position="121"/>
    </location>
    <ligand>
        <name>Mg(2+)</name>
        <dbReference type="ChEBI" id="CHEBI:18420"/>
    </ligand>
</feature>